<sequence length="125" mass="14148">MVSFKLILNALAASAAVVIAAPVEESSGSVLVARDQVTIFMCEDTRYRGLCRDDVIQTGSCYNAPSEFIDRISSIRNNDRESTTCTWYRERDCRGDTYRNQEDRDLGDGNGRFNDAIRSYECNRK</sequence>
<comment type="caution">
    <text evidence="1">The sequence shown here is derived from an EMBL/GenBank/DDBJ whole genome shotgun (WGS) entry which is preliminary data.</text>
</comment>
<evidence type="ECO:0000313" key="2">
    <source>
        <dbReference type="Proteomes" id="UP000805649"/>
    </source>
</evidence>
<gene>
    <name evidence="1" type="ORF">CTRU02_206342</name>
</gene>
<reference evidence="1 2" key="1">
    <citation type="journal article" date="2020" name="Phytopathology">
        <title>Genome Sequence Resources of Colletotrichum truncatum, C. plurivorum, C. musicola, and C. sojae: Four Species Pathogenic to Soybean (Glycine max).</title>
        <authorList>
            <person name="Rogerio F."/>
            <person name="Boufleur T.R."/>
            <person name="Ciampi-Guillardi M."/>
            <person name="Sukno S.A."/>
            <person name="Thon M.R."/>
            <person name="Massola Junior N.S."/>
            <person name="Baroncelli R."/>
        </authorList>
    </citation>
    <scope>NUCLEOTIDE SEQUENCE [LARGE SCALE GENOMIC DNA]</scope>
    <source>
        <strain evidence="1 2">CMES1059</strain>
    </source>
</reference>
<keyword evidence="2" id="KW-1185">Reference proteome</keyword>
<organism evidence="1 2">
    <name type="scientific">Colletotrichum truncatum</name>
    <name type="common">Anthracnose fungus</name>
    <name type="synonym">Colletotrichum capsici</name>
    <dbReference type="NCBI Taxonomy" id="5467"/>
    <lineage>
        <taxon>Eukaryota</taxon>
        <taxon>Fungi</taxon>
        <taxon>Dikarya</taxon>
        <taxon>Ascomycota</taxon>
        <taxon>Pezizomycotina</taxon>
        <taxon>Sordariomycetes</taxon>
        <taxon>Hypocreomycetidae</taxon>
        <taxon>Glomerellales</taxon>
        <taxon>Glomerellaceae</taxon>
        <taxon>Colletotrichum</taxon>
        <taxon>Colletotrichum truncatum species complex</taxon>
    </lineage>
</organism>
<name>A0ACC3Z6N6_COLTU</name>
<evidence type="ECO:0000313" key="1">
    <source>
        <dbReference type="EMBL" id="KAL0939732.1"/>
    </source>
</evidence>
<accession>A0ACC3Z6N6</accession>
<proteinExistence type="predicted"/>
<dbReference type="Proteomes" id="UP000805649">
    <property type="component" value="Unassembled WGS sequence"/>
</dbReference>
<protein>
    <submittedName>
        <fullName evidence="1">Uncharacterized protein</fullName>
    </submittedName>
</protein>
<dbReference type="EMBL" id="VUJX02000003">
    <property type="protein sequence ID" value="KAL0939732.1"/>
    <property type="molecule type" value="Genomic_DNA"/>
</dbReference>